<sequence>MSNITLTEQQIADFNCNGYVIARGYYSLEEIDRLQEKAFNDDSLNDRAWHKKDAGGAVSKVCLWQETGNDLYSMFSRSRRLSDVCETLIGEPIYHTSTKIMMKEPFVGGAWEWHQDFGYWHRDNNMLYPKAISCMVAINHATVENGCLQVLKGSHHLGRLDHNKTGDQKGAALDFVEEAMKFHELVNVELEPGDVLFFHCNLLHKSNQNRAAEPRWSMICAYNAISNQSFVENEAKFYPFSPVADDAIINWQETEDAEAVVNDCNRK</sequence>
<evidence type="ECO:0000313" key="2">
    <source>
        <dbReference type="Proteomes" id="UP000006263"/>
    </source>
</evidence>
<dbReference type="GO" id="GO:0005506">
    <property type="term" value="F:iron ion binding"/>
    <property type="evidence" value="ECO:0007669"/>
    <property type="project" value="UniProtKB-ARBA"/>
</dbReference>
<dbReference type="RefSeq" id="WP_006992912.1">
    <property type="nucleotide sequence ID" value="NZ_BAEP01000050.1"/>
</dbReference>
<organism evidence="1 2">
    <name type="scientific">Paraglaciecola mesophila KMM 241</name>
    <dbReference type="NCBI Taxonomy" id="1128912"/>
    <lineage>
        <taxon>Bacteria</taxon>
        <taxon>Pseudomonadati</taxon>
        <taxon>Pseudomonadota</taxon>
        <taxon>Gammaproteobacteria</taxon>
        <taxon>Alteromonadales</taxon>
        <taxon>Alteromonadaceae</taxon>
        <taxon>Paraglaciecola</taxon>
    </lineage>
</organism>
<dbReference type="AlphaFoldDB" id="K6YL75"/>
<dbReference type="Gene3D" id="2.60.120.620">
    <property type="entry name" value="q2cbj1_9rhob like domain"/>
    <property type="match status" value="1"/>
</dbReference>
<dbReference type="PANTHER" id="PTHR20883:SF51">
    <property type="entry name" value="PHYTANOYL-COA HYDROXYLASE"/>
    <property type="match status" value="1"/>
</dbReference>
<dbReference type="EMBL" id="BAEP01000050">
    <property type="protein sequence ID" value="GAC24761.1"/>
    <property type="molecule type" value="Genomic_DNA"/>
</dbReference>
<gene>
    <name evidence="1" type="ORF">GMES_2466</name>
</gene>
<dbReference type="PANTHER" id="PTHR20883">
    <property type="entry name" value="PHYTANOYL-COA DIOXYGENASE DOMAIN CONTAINING 1"/>
    <property type="match status" value="1"/>
</dbReference>
<dbReference type="OrthoDB" id="9791262at2"/>
<name>K6YL75_9ALTE</name>
<dbReference type="GO" id="GO:0016706">
    <property type="term" value="F:2-oxoglutarate-dependent dioxygenase activity"/>
    <property type="evidence" value="ECO:0007669"/>
    <property type="project" value="UniProtKB-ARBA"/>
</dbReference>
<dbReference type="InterPro" id="IPR008775">
    <property type="entry name" value="Phytyl_CoA_dOase-like"/>
</dbReference>
<proteinExistence type="predicted"/>
<comment type="caution">
    <text evidence="1">The sequence shown here is derived from an EMBL/GenBank/DDBJ whole genome shotgun (WGS) entry which is preliminary data.</text>
</comment>
<protein>
    <submittedName>
        <fullName evidence="1">Phytanoyl-CoA dioxygenase</fullName>
    </submittedName>
</protein>
<dbReference type="Proteomes" id="UP000006263">
    <property type="component" value="Unassembled WGS sequence"/>
</dbReference>
<accession>K6YL75</accession>
<dbReference type="Pfam" id="PF05721">
    <property type="entry name" value="PhyH"/>
    <property type="match status" value="1"/>
</dbReference>
<evidence type="ECO:0000313" key="1">
    <source>
        <dbReference type="EMBL" id="GAC24761.1"/>
    </source>
</evidence>
<dbReference type="SUPFAM" id="SSF51197">
    <property type="entry name" value="Clavaminate synthase-like"/>
    <property type="match status" value="1"/>
</dbReference>
<dbReference type="eggNOG" id="COG5285">
    <property type="taxonomic scope" value="Bacteria"/>
</dbReference>
<keyword evidence="1" id="KW-0223">Dioxygenase</keyword>
<keyword evidence="1" id="KW-0560">Oxidoreductase</keyword>
<reference evidence="1 2" key="1">
    <citation type="journal article" date="2017" name="Antonie Van Leeuwenhoek">
        <title>Rhizobium rhizosphaerae sp. nov., a novel species isolated from rice rhizosphere.</title>
        <authorList>
            <person name="Zhao J.J."/>
            <person name="Zhang J."/>
            <person name="Zhang R.J."/>
            <person name="Zhang C.W."/>
            <person name="Yin H.Q."/>
            <person name="Zhang X.X."/>
        </authorList>
    </citation>
    <scope>NUCLEOTIDE SEQUENCE [LARGE SCALE GENOMIC DNA]</scope>
    <source>
        <strain evidence="1 2">KMM 241</strain>
    </source>
</reference>